<reference evidence="1 2" key="1">
    <citation type="submission" date="2017-06" db="EMBL/GenBank/DDBJ databases">
        <title>Draft genome of Bartonella tribocorum C635.</title>
        <authorList>
            <person name="Hadjadj L."/>
            <person name="Jiyipong T."/>
            <person name="Diene S.M."/>
            <person name="Morand S."/>
            <person name="Rolain J.-M."/>
        </authorList>
    </citation>
    <scope>NUCLEOTIDE SEQUENCE [LARGE SCALE GENOMIC DNA]</scope>
    <source>
        <strain evidence="1 2">C635</strain>
    </source>
</reference>
<evidence type="ECO:0000313" key="2">
    <source>
        <dbReference type="Proteomes" id="UP000230791"/>
    </source>
</evidence>
<protein>
    <submittedName>
        <fullName evidence="1">Uncharacterized protein</fullName>
    </submittedName>
</protein>
<accession>A0A2M6UTT4</accession>
<organism evidence="1 2">
    <name type="scientific">Bartonella tribocorum</name>
    <dbReference type="NCBI Taxonomy" id="85701"/>
    <lineage>
        <taxon>Bacteria</taxon>
        <taxon>Pseudomonadati</taxon>
        <taxon>Pseudomonadota</taxon>
        <taxon>Alphaproteobacteria</taxon>
        <taxon>Hyphomicrobiales</taxon>
        <taxon>Bartonellaceae</taxon>
        <taxon>Bartonella</taxon>
    </lineage>
</organism>
<evidence type="ECO:0000313" key="1">
    <source>
        <dbReference type="EMBL" id="PIT69527.1"/>
    </source>
</evidence>
<dbReference type="EMBL" id="NJPP01000019">
    <property type="protein sequence ID" value="PIT69527.1"/>
    <property type="molecule type" value="Genomic_DNA"/>
</dbReference>
<dbReference type="OrthoDB" id="7926626at2"/>
<gene>
    <name evidence="1" type="ORF">CEV08_05870</name>
</gene>
<sequence>MDAFESRKAELKNDGNWFLVLKLHILLKLCCLPISEITQTKIRNTLAPICHTKAGDPQAALIRLHLYLKHFTQVKISRI</sequence>
<name>A0A2M6UTT4_9HYPH</name>
<comment type="caution">
    <text evidence="1">The sequence shown here is derived from an EMBL/GenBank/DDBJ whole genome shotgun (WGS) entry which is preliminary data.</text>
</comment>
<proteinExistence type="predicted"/>
<dbReference type="Proteomes" id="UP000230791">
    <property type="component" value="Unassembled WGS sequence"/>
</dbReference>
<dbReference type="AlphaFoldDB" id="A0A2M6UTT4"/>